<accession>A0A8J3KXC6</accession>
<name>A0A8J3KXC6_9ACTN</name>
<protein>
    <submittedName>
        <fullName evidence="1">Uncharacterized protein</fullName>
    </submittedName>
</protein>
<dbReference type="Proteomes" id="UP000630887">
    <property type="component" value="Unassembled WGS sequence"/>
</dbReference>
<sequence>MDHLQLARRLRITPRMFLPDDRYATLVAFLEGGNAVTNGDFLRGFNEWVQERLHGPGYRSSVHWSAEIAESVAGRARNGLTMTEALEEQAKERLLDELDGFLSADPRPATVD</sequence>
<keyword evidence="2" id="KW-1185">Reference proteome</keyword>
<gene>
    <name evidence="1" type="ORF">Cco03nite_15060</name>
</gene>
<comment type="caution">
    <text evidence="1">The sequence shown here is derived from an EMBL/GenBank/DDBJ whole genome shotgun (WGS) entry which is preliminary data.</text>
</comment>
<reference evidence="1 2" key="1">
    <citation type="submission" date="2021-01" db="EMBL/GenBank/DDBJ databases">
        <title>Whole genome shotgun sequence of Catellatospora coxensis NBRC 107359.</title>
        <authorList>
            <person name="Komaki H."/>
            <person name="Tamura T."/>
        </authorList>
    </citation>
    <scope>NUCLEOTIDE SEQUENCE [LARGE SCALE GENOMIC DNA]</scope>
    <source>
        <strain evidence="1 2">NBRC 107359</strain>
    </source>
</reference>
<organism evidence="1 2">
    <name type="scientific">Catellatospora coxensis</name>
    <dbReference type="NCBI Taxonomy" id="310354"/>
    <lineage>
        <taxon>Bacteria</taxon>
        <taxon>Bacillati</taxon>
        <taxon>Actinomycetota</taxon>
        <taxon>Actinomycetes</taxon>
        <taxon>Micromonosporales</taxon>
        <taxon>Micromonosporaceae</taxon>
        <taxon>Catellatospora</taxon>
    </lineage>
</organism>
<proteinExistence type="predicted"/>
<evidence type="ECO:0000313" key="1">
    <source>
        <dbReference type="EMBL" id="GIG04806.1"/>
    </source>
</evidence>
<evidence type="ECO:0000313" key="2">
    <source>
        <dbReference type="Proteomes" id="UP000630887"/>
    </source>
</evidence>
<dbReference type="EMBL" id="BONI01000009">
    <property type="protein sequence ID" value="GIG04806.1"/>
    <property type="molecule type" value="Genomic_DNA"/>
</dbReference>
<dbReference type="AlphaFoldDB" id="A0A8J3KXC6"/>